<gene>
    <name evidence="1" type="ORF">GCM10025867_07510</name>
</gene>
<evidence type="ECO:0000313" key="1">
    <source>
        <dbReference type="EMBL" id="BDZ48510.1"/>
    </source>
</evidence>
<dbReference type="SUPFAM" id="SSF88946">
    <property type="entry name" value="Sigma2 domain of RNA polymerase sigma factors"/>
    <property type="match status" value="1"/>
</dbReference>
<evidence type="ECO:0000313" key="2">
    <source>
        <dbReference type="Proteomes" id="UP001321486"/>
    </source>
</evidence>
<keyword evidence="2" id="KW-1185">Reference proteome</keyword>
<proteinExistence type="predicted"/>
<protein>
    <recommendedName>
        <fullName evidence="3">RNA polymerase sigma-70 region 2 domain-containing protein</fullName>
    </recommendedName>
</protein>
<dbReference type="RefSeq" id="WP_286345474.1">
    <property type="nucleotide sequence ID" value="NZ_AP027732.1"/>
</dbReference>
<dbReference type="EMBL" id="AP027732">
    <property type="protein sequence ID" value="BDZ48510.1"/>
    <property type="molecule type" value="Genomic_DNA"/>
</dbReference>
<name>A0ABM8GJF3_9MICO</name>
<accession>A0ABM8GJF3</accession>
<dbReference type="InterPro" id="IPR013325">
    <property type="entry name" value="RNA_pol_sigma_r2"/>
</dbReference>
<sequence>MSATLAPVPHVLLAQGDVLGRIASGDRDAFAQLYDLSIVTVFNLIRYHLTTTADTEAMTREVYLEAWRTAAQHAPAEVDAVRWVITLAHRHVIAHS</sequence>
<dbReference type="Gene3D" id="1.10.1740.10">
    <property type="match status" value="1"/>
</dbReference>
<dbReference type="Proteomes" id="UP001321486">
    <property type="component" value="Chromosome"/>
</dbReference>
<reference evidence="2" key="1">
    <citation type="journal article" date="2019" name="Int. J. Syst. Evol. Microbiol.">
        <title>The Global Catalogue of Microorganisms (GCM) 10K type strain sequencing project: providing services to taxonomists for standard genome sequencing and annotation.</title>
        <authorList>
            <consortium name="The Broad Institute Genomics Platform"/>
            <consortium name="The Broad Institute Genome Sequencing Center for Infectious Disease"/>
            <person name="Wu L."/>
            <person name="Ma J."/>
        </authorList>
    </citation>
    <scope>NUCLEOTIDE SEQUENCE [LARGE SCALE GENOMIC DNA]</scope>
    <source>
        <strain evidence="2">NBRC 108728</strain>
    </source>
</reference>
<organism evidence="1 2">
    <name type="scientific">Frondihabitans sucicola</name>
    <dbReference type="NCBI Taxonomy" id="1268041"/>
    <lineage>
        <taxon>Bacteria</taxon>
        <taxon>Bacillati</taxon>
        <taxon>Actinomycetota</taxon>
        <taxon>Actinomycetes</taxon>
        <taxon>Micrococcales</taxon>
        <taxon>Microbacteriaceae</taxon>
        <taxon>Frondihabitans</taxon>
    </lineage>
</organism>
<evidence type="ECO:0008006" key="3">
    <source>
        <dbReference type="Google" id="ProtNLM"/>
    </source>
</evidence>